<feature type="domain" description="HTH luxR-type" evidence="6">
    <location>
        <begin position="584"/>
        <end position="649"/>
    </location>
</feature>
<accession>A0A5C6RPK9</accession>
<keyword evidence="4" id="KW-0175">Coiled coil</keyword>
<evidence type="ECO:0000313" key="8">
    <source>
        <dbReference type="Proteomes" id="UP000321580"/>
    </source>
</evidence>
<dbReference type="AlphaFoldDB" id="A0A5C6RPK9"/>
<evidence type="ECO:0000256" key="3">
    <source>
        <dbReference type="ARBA" id="ARBA00023163"/>
    </source>
</evidence>
<dbReference type="InterPro" id="IPR036388">
    <property type="entry name" value="WH-like_DNA-bd_sf"/>
</dbReference>
<proteinExistence type="predicted"/>
<dbReference type="InterPro" id="IPR016032">
    <property type="entry name" value="Sig_transdc_resp-reg_C-effctor"/>
</dbReference>
<comment type="caution">
    <text evidence="7">The sequence shown here is derived from an EMBL/GenBank/DDBJ whole genome shotgun (WGS) entry which is preliminary data.</text>
</comment>
<keyword evidence="5" id="KW-1133">Transmembrane helix</keyword>
<feature type="coiled-coil region" evidence="4">
    <location>
        <begin position="494"/>
        <end position="521"/>
    </location>
</feature>
<keyword evidence="5" id="KW-0472">Membrane</keyword>
<evidence type="ECO:0000256" key="4">
    <source>
        <dbReference type="SAM" id="Coils"/>
    </source>
</evidence>
<gene>
    <name evidence="7" type="ORF">FRY97_09210</name>
</gene>
<dbReference type="SUPFAM" id="SSF46894">
    <property type="entry name" value="C-terminal effector domain of the bipartite response regulators"/>
    <property type="match status" value="1"/>
</dbReference>
<evidence type="ECO:0000256" key="5">
    <source>
        <dbReference type="SAM" id="Phobius"/>
    </source>
</evidence>
<evidence type="ECO:0000256" key="2">
    <source>
        <dbReference type="ARBA" id="ARBA00023125"/>
    </source>
</evidence>
<organism evidence="7 8">
    <name type="scientific">Phaeodactylibacter luteus</name>
    <dbReference type="NCBI Taxonomy" id="1564516"/>
    <lineage>
        <taxon>Bacteria</taxon>
        <taxon>Pseudomonadati</taxon>
        <taxon>Bacteroidota</taxon>
        <taxon>Saprospiria</taxon>
        <taxon>Saprospirales</taxon>
        <taxon>Haliscomenobacteraceae</taxon>
        <taxon>Phaeodactylibacter</taxon>
    </lineage>
</organism>
<dbReference type="OrthoDB" id="1090267at2"/>
<dbReference type="InterPro" id="IPR000792">
    <property type="entry name" value="Tscrpt_reg_LuxR_C"/>
</dbReference>
<dbReference type="Gene3D" id="1.25.40.10">
    <property type="entry name" value="Tetratricopeptide repeat domain"/>
    <property type="match status" value="1"/>
</dbReference>
<dbReference type="InterPro" id="IPR011990">
    <property type="entry name" value="TPR-like_helical_dom_sf"/>
</dbReference>
<feature type="transmembrane region" description="Helical" evidence="5">
    <location>
        <begin position="49"/>
        <end position="68"/>
    </location>
</feature>
<dbReference type="PANTHER" id="PTHR44688:SF16">
    <property type="entry name" value="DNA-BINDING TRANSCRIPTIONAL ACTIVATOR DEVR_DOSR"/>
    <property type="match status" value="1"/>
</dbReference>
<dbReference type="GO" id="GO:0006355">
    <property type="term" value="P:regulation of DNA-templated transcription"/>
    <property type="evidence" value="ECO:0007669"/>
    <property type="project" value="InterPro"/>
</dbReference>
<dbReference type="EMBL" id="VOOR01000016">
    <property type="protein sequence ID" value="TXB63342.1"/>
    <property type="molecule type" value="Genomic_DNA"/>
</dbReference>
<keyword evidence="5" id="KW-0812">Transmembrane</keyword>
<reference evidence="7 8" key="1">
    <citation type="submission" date="2019-08" db="EMBL/GenBank/DDBJ databases">
        <title>Genome of Phaeodactylibacter luteus.</title>
        <authorList>
            <person name="Bowman J.P."/>
        </authorList>
    </citation>
    <scope>NUCLEOTIDE SEQUENCE [LARGE SCALE GENOMIC DNA]</scope>
    <source>
        <strain evidence="7 8">KCTC 42180</strain>
    </source>
</reference>
<dbReference type="PROSITE" id="PS50043">
    <property type="entry name" value="HTH_LUXR_2"/>
    <property type="match status" value="1"/>
</dbReference>
<keyword evidence="2" id="KW-0238">DNA-binding</keyword>
<feature type="transmembrane region" description="Helical" evidence="5">
    <location>
        <begin position="453"/>
        <end position="474"/>
    </location>
</feature>
<dbReference type="SUPFAM" id="SSF48452">
    <property type="entry name" value="TPR-like"/>
    <property type="match status" value="1"/>
</dbReference>
<dbReference type="Proteomes" id="UP000321580">
    <property type="component" value="Unassembled WGS sequence"/>
</dbReference>
<dbReference type="SMART" id="SM00421">
    <property type="entry name" value="HTH_LUXR"/>
    <property type="match status" value="1"/>
</dbReference>
<dbReference type="Gene3D" id="1.10.10.10">
    <property type="entry name" value="Winged helix-like DNA-binding domain superfamily/Winged helix DNA-binding domain"/>
    <property type="match status" value="1"/>
</dbReference>
<evidence type="ECO:0000256" key="1">
    <source>
        <dbReference type="ARBA" id="ARBA00023015"/>
    </source>
</evidence>
<keyword evidence="1" id="KW-0805">Transcription regulation</keyword>
<keyword evidence="3" id="KW-0804">Transcription</keyword>
<evidence type="ECO:0000259" key="6">
    <source>
        <dbReference type="PROSITE" id="PS50043"/>
    </source>
</evidence>
<name>A0A5C6RPK9_9BACT</name>
<keyword evidence="8" id="KW-1185">Reference proteome</keyword>
<protein>
    <submittedName>
        <fullName evidence="7">Helix-turn-helix transcriptional regulator</fullName>
    </submittedName>
</protein>
<evidence type="ECO:0000313" key="7">
    <source>
        <dbReference type="EMBL" id="TXB63342.1"/>
    </source>
</evidence>
<sequence>MCPFRHNRVGQLSSDSSLAPVSVASQRRTSGNVSLPCNRQKLNKHAIRFYVILLLLLGTLFLPLQTTYGTPCANRPEYYGEELADSTRLQVTLDKEHRSPGWSDLEEGDSARVLREFDRAEAAYQEAIVKAGRSRDTQLLFRAYMEQGKIPYFKGDYHKAVSVWKKALSLTGAAALSPSAEGRIRANLGAGYIAVQYAQSAFKHLSRAYEILKDEPDATPFQLGITRLNIAVALQHMEAYDYAWQILRELEAEAENPYLKSLVYANLLAIGGAREEKTQFYRYLDSLYVYEDGQLTGHTLQIIAEGGVAFADWPLVREQLAQIAAAAAEDPDVRYIHALPEFEAYFTEQGVLLLDTQLINRCVERNTDRKTPRQLYELLHLKSEIAARQSDWEKAHKWLREADQVGAIWQDSLRNSQFADFAEQYRSSSLKKEVVSLSEDLLDRTNELRSNRIITFTLFGLLLGSLGVGFLFLFNLRKARKLAIEEKALREESKQVAAQKMALLEDELSKKEEKLHFTLTQQLHIRQLFEEAVAFAQNSSVEQDQERFLNHLQVEQERLRALRQSQDMETELNEQLPVFMARLNERAQEPLTPYEKAVAALIRSGYTTKDIAALLDKSVRAIDNARYRVRQKLGLNRTDHLQSYLEAIRNR</sequence>
<dbReference type="GO" id="GO:0003677">
    <property type="term" value="F:DNA binding"/>
    <property type="evidence" value="ECO:0007669"/>
    <property type="project" value="UniProtKB-KW"/>
</dbReference>
<dbReference type="PANTHER" id="PTHR44688">
    <property type="entry name" value="DNA-BINDING TRANSCRIPTIONAL ACTIVATOR DEVR_DOSR"/>
    <property type="match status" value="1"/>
</dbReference>